<evidence type="ECO:0000313" key="4">
    <source>
        <dbReference type="Proteomes" id="UP000006693"/>
    </source>
</evidence>
<feature type="region of interest" description="Disordered" evidence="2">
    <location>
        <begin position="294"/>
        <end position="328"/>
    </location>
</feature>
<dbReference type="HOGENOM" id="CLU_023677_0_0_4"/>
<evidence type="ECO:0000313" key="3">
    <source>
        <dbReference type="EMBL" id="AAU49088.1"/>
    </source>
</evidence>
<dbReference type="PATRIC" id="fig|243160.12.peg.916"/>
<dbReference type="InterPro" id="IPR017850">
    <property type="entry name" value="Alkaline_phosphatase_core_sf"/>
</dbReference>
<dbReference type="EMBL" id="CP000010">
    <property type="protein sequence ID" value="AAU49088.1"/>
    <property type="molecule type" value="Genomic_DNA"/>
</dbReference>
<name>A0A0H2WJI3_BURMA</name>
<gene>
    <name evidence="3" type="ordered locus">BMA0886</name>
</gene>
<dbReference type="NCBIfam" id="TIGR03397">
    <property type="entry name" value="acid_phos_Burk"/>
    <property type="match status" value="1"/>
</dbReference>
<dbReference type="CDD" id="cd16013">
    <property type="entry name" value="AcpA"/>
    <property type="match status" value="1"/>
</dbReference>
<feature type="compositionally biased region" description="Polar residues" evidence="2">
    <location>
        <begin position="294"/>
        <end position="303"/>
    </location>
</feature>
<organism evidence="3 4">
    <name type="scientific">Burkholderia mallei (strain ATCC 23344)</name>
    <dbReference type="NCBI Taxonomy" id="243160"/>
    <lineage>
        <taxon>Bacteria</taxon>
        <taxon>Pseudomonadati</taxon>
        <taxon>Pseudomonadota</taxon>
        <taxon>Betaproteobacteria</taxon>
        <taxon>Burkholderiales</taxon>
        <taxon>Burkholderiaceae</taxon>
        <taxon>Burkholderia</taxon>
        <taxon>pseudomallei group</taxon>
    </lineage>
</organism>
<dbReference type="KEGG" id="bma:BMA0886"/>
<protein>
    <submittedName>
        <fullName evidence="3">Acid phosphatase AcpA, putative</fullName>
    </submittedName>
</protein>
<evidence type="ECO:0000256" key="2">
    <source>
        <dbReference type="SAM" id="MobiDB-lite"/>
    </source>
</evidence>
<feature type="compositionally biased region" description="Polar residues" evidence="2">
    <location>
        <begin position="317"/>
        <end position="328"/>
    </location>
</feature>
<dbReference type="Pfam" id="PF04185">
    <property type="entry name" value="Phosphoesterase"/>
    <property type="match status" value="1"/>
</dbReference>
<dbReference type="Proteomes" id="UP000006693">
    <property type="component" value="Chromosome 1"/>
</dbReference>
<accession>A0A0H2WJI3</accession>
<keyword evidence="1" id="KW-0378">Hydrolase</keyword>
<dbReference type="InterPro" id="IPR017768">
    <property type="entry name" value="AcpA"/>
</dbReference>
<dbReference type="AlphaFoldDB" id="A0A0H2WJI3"/>
<dbReference type="PANTHER" id="PTHR31956:SF1">
    <property type="entry name" value="NON-SPECIFIC PHOSPHOLIPASE C1"/>
    <property type="match status" value="1"/>
</dbReference>
<dbReference type="Gene3D" id="3.40.720.10">
    <property type="entry name" value="Alkaline Phosphatase, subunit A"/>
    <property type="match status" value="2"/>
</dbReference>
<dbReference type="PANTHER" id="PTHR31956">
    <property type="entry name" value="NON-SPECIFIC PHOSPHOLIPASE C4-RELATED"/>
    <property type="match status" value="1"/>
</dbReference>
<dbReference type="SUPFAM" id="SSF53649">
    <property type="entry name" value="Alkaline phosphatase-like"/>
    <property type="match status" value="1"/>
</dbReference>
<evidence type="ECO:0000256" key="1">
    <source>
        <dbReference type="ARBA" id="ARBA00022801"/>
    </source>
</evidence>
<sequence>MDIHTTRRLARHAPAGPSIPTHLVRQERQRMNKHWIRVSPIALAAAIGLTACGGDDVTSPGLSAVKNVVVIYAENRSFDNLYGNFPGANGLQNVTAASAAQVDRDGTPLATLPKIWGGLTAAGVTPAVTEAMTANLPNAPFAIDDPNGFNTPMSVTTRDLVHRFYENQMQIDGGKNDKYAAWSDAGGLVMGHYTADPSKLPLWKLAQQYTLADNFFMGTFGGSFLNHQYLICACAPFYPNADKSPAASQISVVNPDGVTLTTASNSPASALSGPPKFVKSGGLTPDFYAVNTMQPPYQPSANAAPTGGDPNLADPANPSTLPPQTQQNIGDLLTSAGVSWAWYAGAWGAALQAAQSGTSGVIYGPNMTSPNFQPHHQPFNYYANQAPGSANRAQHLLDAGSNGAALIQAIDAGKLPQVTFYKPQGNLNEHPGYTDVASGDQHIADVIAHLQKSPQWNNMVVIVTYDENGGFWDHVAPPKGDRWGPGTRIPAFVISPFAKQGFVDHTQYDTASILRFITRRFALPKLAGLKQRDDALVANGFKPMGDLTNALTLSTGN</sequence>
<dbReference type="eggNOG" id="COG3511">
    <property type="taxonomic scope" value="Bacteria"/>
</dbReference>
<reference evidence="3 4" key="1">
    <citation type="journal article" date="2004" name="Proc. Natl. Acad. Sci. U.S.A.">
        <title>Structural flexibility in the Burkholderia mallei genome.</title>
        <authorList>
            <person name="Nierman W.C."/>
            <person name="DeShazer D."/>
            <person name="Kim H.S."/>
            <person name="Tettelin H."/>
            <person name="Nelson K.E."/>
            <person name="Feldblyum T."/>
            <person name="Ulrich R.L."/>
            <person name="Ronning C.M."/>
            <person name="Brinkac L.M."/>
            <person name="Daugherty S.C."/>
            <person name="Davidsen T.D."/>
            <person name="Deboy R.T."/>
            <person name="Dimitrov G."/>
            <person name="Dodson R.J."/>
            <person name="Durkin A.S."/>
            <person name="Gwinn M.L."/>
            <person name="Haft D.H."/>
            <person name="Khouri H."/>
            <person name="Kolonay J.F."/>
            <person name="Madupu R."/>
            <person name="Mohammoud Y."/>
            <person name="Nelson W.C."/>
            <person name="Radune D."/>
            <person name="Romero C.M."/>
            <person name="Sarria S."/>
            <person name="Selengut J."/>
            <person name="Shamblin C."/>
            <person name="Sullivan S.A."/>
            <person name="White O."/>
            <person name="Yu Y."/>
            <person name="Zafar N."/>
            <person name="Zhou L."/>
            <person name="Fraser C.M."/>
        </authorList>
    </citation>
    <scope>NUCLEOTIDE SEQUENCE [LARGE SCALE GENOMIC DNA]</scope>
    <source>
        <strain evidence="3 4">ATCC 23344</strain>
    </source>
</reference>
<keyword evidence="4" id="KW-1185">Reference proteome</keyword>
<proteinExistence type="predicted"/>
<dbReference type="GO" id="GO:0003993">
    <property type="term" value="F:acid phosphatase activity"/>
    <property type="evidence" value="ECO:0007669"/>
    <property type="project" value="InterPro"/>
</dbReference>
<dbReference type="InterPro" id="IPR007312">
    <property type="entry name" value="Phosphoesterase"/>
</dbReference>